<protein>
    <recommendedName>
        <fullName evidence="6">Probable membrane transporter protein</fullName>
    </recommendedName>
</protein>
<keyword evidence="6" id="KW-1003">Cell membrane</keyword>
<dbReference type="InterPro" id="IPR002781">
    <property type="entry name" value="TM_pro_TauE-like"/>
</dbReference>
<sequence>MDFFHFTFYTLTLLVITGGIVGFLLALTGGGGSIVCVPLLLYMVKIPDTHLVIGTSAMSVAISALINLFVHAAKGNVRWRTGVTVSLVAVVGTLAGSQVGKMTDGHHLTLPFSLLMLVVAGLTLKKNHRAGNGLPSSHPTFHPAIVWPSVLALGAVAGFLGIGGGFLVVPALLWFFRFSLVEAVATSLVVVSAMGLSTSASYAMSGKVSLVITCWLIVGGVLGGVVGVALTERLKKREDIIRVLYAGMLLVLALYMLFKSL</sequence>
<keyword evidence="8" id="KW-1185">Reference proteome</keyword>
<feature type="transmembrane region" description="Helical" evidence="6">
    <location>
        <begin position="108"/>
        <end position="124"/>
    </location>
</feature>
<evidence type="ECO:0000313" key="7">
    <source>
        <dbReference type="EMBL" id="SCZ10956.1"/>
    </source>
</evidence>
<accession>A0A1G5LDR8</accession>
<evidence type="ECO:0000313" key="8">
    <source>
        <dbReference type="Proteomes" id="UP000183031"/>
    </source>
</evidence>
<feature type="transmembrane region" description="Helical" evidence="6">
    <location>
        <begin position="242"/>
        <end position="258"/>
    </location>
</feature>
<evidence type="ECO:0000256" key="5">
    <source>
        <dbReference type="ARBA" id="ARBA00023136"/>
    </source>
</evidence>
<proteinExistence type="inferred from homology"/>
<dbReference type="InterPro" id="IPR051598">
    <property type="entry name" value="TSUP/Inactive_protease-like"/>
</dbReference>
<keyword evidence="4 6" id="KW-1133">Transmembrane helix</keyword>
<evidence type="ECO:0000256" key="1">
    <source>
        <dbReference type="ARBA" id="ARBA00004141"/>
    </source>
</evidence>
<comment type="caution">
    <text evidence="7">The sequence shown here is derived from an EMBL/GenBank/DDBJ whole genome shotgun (WGS) entry which is preliminary data.</text>
</comment>
<dbReference type="EMBL" id="FMUT01000013">
    <property type="protein sequence ID" value="SCZ10956.1"/>
    <property type="molecule type" value="Genomic_DNA"/>
</dbReference>
<comment type="subcellular location">
    <subcellularLocation>
        <location evidence="6">Cell membrane</location>
        <topology evidence="6">Multi-pass membrane protein</topology>
    </subcellularLocation>
    <subcellularLocation>
        <location evidence="1">Membrane</location>
        <topology evidence="1">Multi-pass membrane protein</topology>
    </subcellularLocation>
</comment>
<dbReference type="PANTHER" id="PTHR43701">
    <property type="entry name" value="MEMBRANE TRANSPORTER PROTEIN MJ0441-RELATED"/>
    <property type="match status" value="1"/>
</dbReference>
<evidence type="ECO:0000256" key="6">
    <source>
        <dbReference type="RuleBase" id="RU363041"/>
    </source>
</evidence>
<evidence type="ECO:0000256" key="3">
    <source>
        <dbReference type="ARBA" id="ARBA00022692"/>
    </source>
</evidence>
<gene>
    <name evidence="7" type="ORF">SAMN02927935_04274</name>
</gene>
<evidence type="ECO:0000256" key="2">
    <source>
        <dbReference type="ARBA" id="ARBA00009142"/>
    </source>
</evidence>
<feature type="transmembrane region" description="Helical" evidence="6">
    <location>
        <begin position="144"/>
        <end position="176"/>
    </location>
</feature>
<comment type="similarity">
    <text evidence="2 6">Belongs to the 4-toluene sulfonate uptake permease (TSUP) (TC 2.A.102) family.</text>
</comment>
<feature type="transmembrane region" description="Helical" evidence="6">
    <location>
        <begin position="210"/>
        <end position="230"/>
    </location>
</feature>
<name>A0A1G5LDR8_9GAMM</name>
<dbReference type="PANTHER" id="PTHR43701:SF2">
    <property type="entry name" value="MEMBRANE TRANSPORTER PROTEIN YJNA-RELATED"/>
    <property type="match status" value="1"/>
</dbReference>
<feature type="transmembrane region" description="Helical" evidence="6">
    <location>
        <begin position="51"/>
        <end position="73"/>
    </location>
</feature>
<keyword evidence="3 6" id="KW-0812">Transmembrane</keyword>
<evidence type="ECO:0000256" key="4">
    <source>
        <dbReference type="ARBA" id="ARBA00022989"/>
    </source>
</evidence>
<organism evidence="7 8">
    <name type="scientific">Serratia nematodiphila</name>
    <dbReference type="NCBI Taxonomy" id="458197"/>
    <lineage>
        <taxon>Bacteria</taxon>
        <taxon>Pseudomonadati</taxon>
        <taxon>Pseudomonadota</taxon>
        <taxon>Gammaproteobacteria</taxon>
        <taxon>Enterobacterales</taxon>
        <taxon>Yersiniaceae</taxon>
        <taxon>Serratia</taxon>
    </lineage>
</organism>
<feature type="transmembrane region" description="Helical" evidence="6">
    <location>
        <begin position="183"/>
        <end position="204"/>
    </location>
</feature>
<keyword evidence="5 6" id="KW-0472">Membrane</keyword>
<dbReference type="Proteomes" id="UP000183031">
    <property type="component" value="Unassembled WGS sequence"/>
</dbReference>
<dbReference type="Pfam" id="PF01925">
    <property type="entry name" value="TauE"/>
    <property type="match status" value="1"/>
</dbReference>
<reference evidence="7 8" key="1">
    <citation type="submission" date="2016-10" db="EMBL/GenBank/DDBJ databases">
        <authorList>
            <person name="Varghese N."/>
            <person name="Submissions S."/>
        </authorList>
    </citation>
    <scope>NUCLEOTIDE SEQUENCE [LARGE SCALE GENOMIC DNA]</scope>
    <source>
        <strain evidence="7 8">CGMCC 1.6853</strain>
    </source>
</reference>